<evidence type="ECO:0000313" key="4">
    <source>
        <dbReference type="Proteomes" id="UP000050326"/>
    </source>
</evidence>
<feature type="compositionally biased region" description="Basic and acidic residues" evidence="1">
    <location>
        <begin position="13"/>
        <end position="22"/>
    </location>
</feature>
<dbReference type="InterPro" id="IPR005646">
    <property type="entry name" value="FapA"/>
</dbReference>
<reference evidence="3 4" key="1">
    <citation type="submission" date="2015-09" db="EMBL/GenBank/DDBJ databases">
        <title>Genome sequence of Oxobacter pfennigii DSM 3222.</title>
        <authorList>
            <person name="Poehlein A."/>
            <person name="Bengelsdorf F.R."/>
            <person name="Schiel-Bengelsdorf B."/>
            <person name="Duerre P."/>
            <person name="Daniel R."/>
        </authorList>
    </citation>
    <scope>NUCLEOTIDE SEQUENCE [LARGE SCALE GENOMIC DNA]</scope>
    <source>
        <strain evidence="3 4">DSM 3222</strain>
    </source>
</reference>
<dbReference type="Gene3D" id="2.160.20.70">
    <property type="match status" value="1"/>
</dbReference>
<dbReference type="Proteomes" id="UP000050326">
    <property type="component" value="Unassembled WGS sequence"/>
</dbReference>
<proteinExistence type="predicted"/>
<evidence type="ECO:0000256" key="1">
    <source>
        <dbReference type="SAM" id="MobiDB-lite"/>
    </source>
</evidence>
<sequence>MKRLDDSGAVQKSPDKNGEAEIRGGNIIITDPEGSGREAVLSWGNGITVFLDEREARQGINVNGSSKISFKIDTVDPQRTLDITISTDKLKAFAKVSYTDGQRFKLKDKAPTDKLTIEIVPDEKIECPKYTLDEAKQALVKSGVIHGINQESLVQLIERPGKDPIEVATGKKPVDETDDNIVLKFDDTRKFTEVNDRVDYYSIGKVTAVEPGDLLAELIAGIKGEIGVDVTGKEIPFKKAKRLILKAGKGVHLSRDGLQAFADIAGRPELKKDTVNVHKIYEVEKDVDLSTGNIEFIGDVVVNGNINEGMKVKAGSSVIVHGNVTGGEIVAGGDVTIMKNAISSKIIAGSVDYFKHNLIDILSDISKVLMSIFSAASALKVTGKVPKIYKDGQIIKLLIDTKYNNLNGQITTLRNILQENRENLDMDTLRMGALLVKFFSGNGPVLLESLSDLKTHAEQIDNMIETFKDELKNPSNITVMYIQNSELSTTGNIVIKGKGCHTSDLNCRGDVLIEVKGSVTRGGNIAAGGNIKVYELGSASGAITTVSTGKDSTITCAIAHANSVIKVGEQAMRLDSSVKNVKAFLYKGELIVEKSKI</sequence>
<dbReference type="EMBL" id="LKET01000029">
    <property type="protein sequence ID" value="KPU44648.1"/>
    <property type="molecule type" value="Genomic_DNA"/>
</dbReference>
<dbReference type="Pfam" id="PF20250">
    <property type="entry name" value="FapA_N"/>
    <property type="match status" value="1"/>
</dbReference>
<dbReference type="STRING" id="36849.OXPF_17340"/>
<evidence type="ECO:0000313" key="3">
    <source>
        <dbReference type="EMBL" id="KPU44648.1"/>
    </source>
</evidence>
<dbReference type="PANTHER" id="PTHR38032">
    <property type="entry name" value="POLYMERASE-RELATED"/>
    <property type="match status" value="1"/>
</dbReference>
<gene>
    <name evidence="3" type="primary">minC_1</name>
    <name evidence="3" type="ORF">OXPF_17340</name>
</gene>
<dbReference type="Pfam" id="PF03961">
    <property type="entry name" value="FapA"/>
    <property type="match status" value="1"/>
</dbReference>
<dbReference type="RefSeq" id="WP_054874790.1">
    <property type="nucleotide sequence ID" value="NZ_LKET01000029.1"/>
</dbReference>
<dbReference type="InterPro" id="IPR046866">
    <property type="entry name" value="FapA_N"/>
</dbReference>
<feature type="region of interest" description="Disordered" evidence="1">
    <location>
        <begin position="1"/>
        <end position="29"/>
    </location>
</feature>
<accession>A0A0N8NTF0</accession>
<dbReference type="InterPro" id="IPR016098">
    <property type="entry name" value="CAP/MinC_C"/>
</dbReference>
<comment type="caution">
    <text evidence="3">The sequence shown here is derived from an EMBL/GenBank/DDBJ whole genome shotgun (WGS) entry which is preliminary data.</text>
</comment>
<dbReference type="InterPro" id="IPR046865">
    <property type="entry name" value="FapA_b_solenoid"/>
</dbReference>
<keyword evidence="4" id="KW-1185">Reference proteome</keyword>
<dbReference type="AlphaFoldDB" id="A0A0N8NTF0"/>
<feature type="domain" description="Flagellar Assembly Protein A N-terminal region" evidence="2">
    <location>
        <begin position="82"/>
        <end position="272"/>
    </location>
</feature>
<name>A0A0N8NTF0_9CLOT</name>
<organism evidence="3 4">
    <name type="scientific">Oxobacter pfennigii</name>
    <dbReference type="NCBI Taxonomy" id="36849"/>
    <lineage>
        <taxon>Bacteria</taxon>
        <taxon>Bacillati</taxon>
        <taxon>Bacillota</taxon>
        <taxon>Clostridia</taxon>
        <taxon>Eubacteriales</taxon>
        <taxon>Clostridiaceae</taxon>
        <taxon>Oxobacter</taxon>
    </lineage>
</organism>
<protein>
    <submittedName>
        <fullName evidence="3">Septum site-determining protein MinC</fullName>
    </submittedName>
</protein>
<dbReference type="OrthoDB" id="1279at2"/>
<evidence type="ECO:0000259" key="2">
    <source>
        <dbReference type="Pfam" id="PF20250"/>
    </source>
</evidence>
<dbReference type="PANTHER" id="PTHR38032:SF1">
    <property type="entry name" value="RNA-BINDING PROTEIN KHPB N-TERMINAL DOMAIN-CONTAINING PROTEIN"/>
    <property type="match status" value="1"/>
</dbReference>